<reference evidence="6 7" key="1">
    <citation type="submission" date="2020-10" db="EMBL/GenBank/DDBJ databases">
        <title>Connecting structure to function with the recovery of over 1000 high-quality activated sludge metagenome-assembled genomes encoding full-length rRNA genes using long-read sequencing.</title>
        <authorList>
            <person name="Singleton C.M."/>
            <person name="Petriglieri F."/>
            <person name="Kristensen J.M."/>
            <person name="Kirkegaard R.H."/>
            <person name="Michaelsen T.Y."/>
            <person name="Andersen M.H."/>
            <person name="Karst S.M."/>
            <person name="Dueholm M.S."/>
            <person name="Nielsen P.H."/>
            <person name="Albertsen M."/>
        </authorList>
    </citation>
    <scope>NUCLEOTIDE SEQUENCE [LARGE SCALE GENOMIC DNA]</scope>
    <source>
        <strain evidence="6">EsbW_18-Q3-R4-48_BATAC.463</strain>
    </source>
</reference>
<protein>
    <submittedName>
        <fullName evidence="6">Patatin-like phospholipase family protein</fullName>
    </submittedName>
</protein>
<keyword evidence="2 4" id="KW-0442">Lipid degradation</keyword>
<dbReference type="Pfam" id="PF01734">
    <property type="entry name" value="Patatin"/>
    <property type="match status" value="1"/>
</dbReference>
<gene>
    <name evidence="6" type="ORF">IPJ38_05925</name>
</gene>
<accession>A0A935JX23</accession>
<dbReference type="Gene3D" id="3.40.1090.10">
    <property type="entry name" value="Cytosolic phospholipase A2 catalytic domain"/>
    <property type="match status" value="1"/>
</dbReference>
<feature type="active site" description="Nucleophile" evidence="4">
    <location>
        <position position="54"/>
    </location>
</feature>
<sequence>MDASPDVIARTPRTALILTGGGARAAYQVGVMLAIVKLQRNRRRNPFPILSGTSAGAINAAGVACLADNFGKAVTILATLWRNMHASHIYRADPAGIGISGLRWLSALTLGWLLRNPPRSLLDNTPLHDLLSRHLDFKGIQRSISNGALHAVSITASGYESGESISFFQSHPSAHPWQRVHRIGIKSAISVNHLLASSAIPFIFPATKIHREFFGDGSMRQLAPISPAIHLGATKVMIIGAGRTTSTRERSSMEIPPSLAQIAGHALSSIFLDGLAVDIERMQRINKTLSLIPPEIREQNGMALRPIETLIISPSQRLDRIAADHASALPWPVKALLTSIGAMNRRGGALTSYLLFEKPYTSALIDLGYEDTMQRSQEVGTFLDL</sequence>
<dbReference type="InterPro" id="IPR050301">
    <property type="entry name" value="NTE"/>
</dbReference>
<evidence type="ECO:0000256" key="3">
    <source>
        <dbReference type="ARBA" id="ARBA00023098"/>
    </source>
</evidence>
<dbReference type="GO" id="GO:0016042">
    <property type="term" value="P:lipid catabolic process"/>
    <property type="evidence" value="ECO:0007669"/>
    <property type="project" value="UniProtKB-UniRule"/>
</dbReference>
<evidence type="ECO:0000256" key="1">
    <source>
        <dbReference type="ARBA" id="ARBA00022801"/>
    </source>
</evidence>
<evidence type="ECO:0000313" key="7">
    <source>
        <dbReference type="Proteomes" id="UP000739411"/>
    </source>
</evidence>
<evidence type="ECO:0000256" key="2">
    <source>
        <dbReference type="ARBA" id="ARBA00022963"/>
    </source>
</evidence>
<evidence type="ECO:0000256" key="4">
    <source>
        <dbReference type="PROSITE-ProRule" id="PRU01161"/>
    </source>
</evidence>
<proteinExistence type="predicted"/>
<comment type="caution">
    <text evidence="4">Lacks conserved residue(s) required for the propagation of feature annotation.</text>
</comment>
<name>A0A935JX23_9RHOO</name>
<dbReference type="PANTHER" id="PTHR14226:SF57">
    <property type="entry name" value="BLR7027 PROTEIN"/>
    <property type="match status" value="1"/>
</dbReference>
<dbReference type="PROSITE" id="PS51635">
    <property type="entry name" value="PNPLA"/>
    <property type="match status" value="1"/>
</dbReference>
<dbReference type="Proteomes" id="UP000739411">
    <property type="component" value="Unassembled WGS sequence"/>
</dbReference>
<feature type="short sequence motif" description="GXSXG" evidence="4">
    <location>
        <begin position="52"/>
        <end position="56"/>
    </location>
</feature>
<organism evidence="6 7">
    <name type="scientific">Candidatus Dechloromonas phosphorivorans</name>
    <dbReference type="NCBI Taxonomy" id="2899244"/>
    <lineage>
        <taxon>Bacteria</taxon>
        <taxon>Pseudomonadati</taxon>
        <taxon>Pseudomonadota</taxon>
        <taxon>Betaproteobacteria</taxon>
        <taxon>Rhodocyclales</taxon>
        <taxon>Azonexaceae</taxon>
        <taxon>Dechloromonas</taxon>
    </lineage>
</organism>
<dbReference type="GO" id="GO:0016787">
    <property type="term" value="F:hydrolase activity"/>
    <property type="evidence" value="ECO:0007669"/>
    <property type="project" value="UniProtKB-UniRule"/>
</dbReference>
<dbReference type="InterPro" id="IPR016035">
    <property type="entry name" value="Acyl_Trfase/lysoPLipase"/>
</dbReference>
<dbReference type="SUPFAM" id="SSF52151">
    <property type="entry name" value="FabD/lysophospholipase-like"/>
    <property type="match status" value="1"/>
</dbReference>
<keyword evidence="1 4" id="KW-0378">Hydrolase</keyword>
<keyword evidence="3 4" id="KW-0443">Lipid metabolism</keyword>
<evidence type="ECO:0000259" key="5">
    <source>
        <dbReference type="PROSITE" id="PS51635"/>
    </source>
</evidence>
<dbReference type="EMBL" id="JADJMS010000012">
    <property type="protein sequence ID" value="MBK7414715.1"/>
    <property type="molecule type" value="Genomic_DNA"/>
</dbReference>
<evidence type="ECO:0000313" key="6">
    <source>
        <dbReference type="EMBL" id="MBK7414715.1"/>
    </source>
</evidence>
<feature type="active site" description="Proton acceptor" evidence="4">
    <location>
        <position position="216"/>
    </location>
</feature>
<dbReference type="PANTHER" id="PTHR14226">
    <property type="entry name" value="NEUROPATHY TARGET ESTERASE/SWISS CHEESE D.MELANOGASTER"/>
    <property type="match status" value="1"/>
</dbReference>
<feature type="domain" description="PNPLA" evidence="5">
    <location>
        <begin position="16"/>
        <end position="229"/>
    </location>
</feature>
<dbReference type="InterPro" id="IPR002641">
    <property type="entry name" value="PNPLA_dom"/>
</dbReference>
<comment type="caution">
    <text evidence="6">The sequence shown here is derived from an EMBL/GenBank/DDBJ whole genome shotgun (WGS) entry which is preliminary data.</text>
</comment>
<dbReference type="AlphaFoldDB" id="A0A935JX23"/>